<protein>
    <submittedName>
        <fullName evidence="1">Uncharacterized protein</fullName>
    </submittedName>
</protein>
<gene>
    <name evidence="1" type="ORF">PsYK624_003810</name>
</gene>
<name>A0A9P3FXS5_9APHY</name>
<comment type="caution">
    <text evidence="1">The sequence shown here is derived from an EMBL/GenBank/DDBJ whole genome shotgun (WGS) entry which is preliminary data.</text>
</comment>
<evidence type="ECO:0000313" key="1">
    <source>
        <dbReference type="EMBL" id="GJE84305.1"/>
    </source>
</evidence>
<accession>A0A9P3FXS5</accession>
<keyword evidence="2" id="KW-1185">Reference proteome</keyword>
<dbReference type="AlphaFoldDB" id="A0A9P3FXS5"/>
<sequence>MAFNWKLVRPLVVAMGGSSDDGVTFGIAKENPHLDFIVQDTVPVDTSIVLPDNVHVAEVSDLLGCQTERPQVYFLANQRIIHTFTETQLSLMLVRLHRAAIQSNARLVIIYKRTGITGKVPLIDTNRLTQSEVRTSAVRICSKSRNAPKRRASPA</sequence>
<organism evidence="1 2">
    <name type="scientific">Phanerochaete sordida</name>
    <dbReference type="NCBI Taxonomy" id="48140"/>
    <lineage>
        <taxon>Eukaryota</taxon>
        <taxon>Fungi</taxon>
        <taxon>Dikarya</taxon>
        <taxon>Basidiomycota</taxon>
        <taxon>Agaricomycotina</taxon>
        <taxon>Agaricomycetes</taxon>
        <taxon>Polyporales</taxon>
        <taxon>Phanerochaetaceae</taxon>
        <taxon>Phanerochaete</taxon>
    </lineage>
</organism>
<reference evidence="1 2" key="1">
    <citation type="submission" date="2021-08" db="EMBL/GenBank/DDBJ databases">
        <title>Draft Genome Sequence of Phanerochaete sordida strain YK-624.</title>
        <authorList>
            <person name="Mori T."/>
            <person name="Dohra H."/>
            <person name="Suzuki T."/>
            <person name="Kawagishi H."/>
            <person name="Hirai H."/>
        </authorList>
    </citation>
    <scope>NUCLEOTIDE SEQUENCE [LARGE SCALE GENOMIC DNA]</scope>
    <source>
        <strain evidence="1 2">YK-624</strain>
    </source>
</reference>
<evidence type="ECO:0000313" key="2">
    <source>
        <dbReference type="Proteomes" id="UP000703269"/>
    </source>
</evidence>
<proteinExistence type="predicted"/>
<dbReference type="EMBL" id="BPQB01000001">
    <property type="protein sequence ID" value="GJE84305.1"/>
    <property type="molecule type" value="Genomic_DNA"/>
</dbReference>
<dbReference type="Proteomes" id="UP000703269">
    <property type="component" value="Unassembled WGS sequence"/>
</dbReference>